<sequence length="126" mass="13983">MRSLETSEVKQTLALHCRHRPKVLSAAAIPKSSTLPLLPLPHVWSPGSSARRVHHRWLLCSWLGASHCRVAACRRLAYRLVSPFAIRVSVEELVALSGTHTLGSKGFGSPTTSFDNAYYKIRLEKP</sequence>
<dbReference type="RefSeq" id="XP_052116345.1">
    <property type="nucleotide sequence ID" value="XM_052260385.1"/>
</dbReference>
<dbReference type="GO" id="GO:0006979">
    <property type="term" value="P:response to oxidative stress"/>
    <property type="evidence" value="ECO:0007669"/>
    <property type="project" value="InterPro"/>
</dbReference>
<gene>
    <name evidence="2" type="primary">LOC127746578</name>
</gene>
<dbReference type="AlphaFoldDB" id="A0A9C6WT65"/>
<evidence type="ECO:0000313" key="2">
    <source>
        <dbReference type="RefSeq" id="XP_052116345.1"/>
    </source>
</evidence>
<dbReference type="SUPFAM" id="SSF48113">
    <property type="entry name" value="Heme-dependent peroxidases"/>
    <property type="match status" value="1"/>
</dbReference>
<dbReference type="GO" id="GO:0004601">
    <property type="term" value="F:peroxidase activity"/>
    <property type="evidence" value="ECO:0007669"/>
    <property type="project" value="InterPro"/>
</dbReference>
<reference evidence="2" key="2">
    <citation type="submission" date="2025-08" db="UniProtKB">
        <authorList>
            <consortium name="RefSeq"/>
        </authorList>
    </citation>
    <scope>IDENTIFICATION</scope>
    <source>
        <tissue evidence="2">Whole plant</tissue>
    </source>
</reference>
<dbReference type="GeneID" id="127746578"/>
<reference evidence="1" key="1">
    <citation type="journal article" date="2016" name="Nat. Genet.">
        <title>The genome sequences of Arachis duranensis and Arachis ipaensis, the diploid ancestors of cultivated peanut.</title>
        <authorList>
            <person name="Bertioli D.J."/>
            <person name="Cannon S.B."/>
            <person name="Froenicke L."/>
            <person name="Huang G."/>
            <person name="Farmer A.D."/>
            <person name="Cannon E.K."/>
            <person name="Liu X."/>
            <person name="Gao D."/>
            <person name="Clevenger J."/>
            <person name="Dash S."/>
            <person name="Ren L."/>
            <person name="Moretzsohn M.C."/>
            <person name="Shirasawa K."/>
            <person name="Huang W."/>
            <person name="Vidigal B."/>
            <person name="Abernathy B."/>
            <person name="Chu Y."/>
            <person name="Niederhuth C.E."/>
            <person name="Umale P."/>
            <person name="Araujo A.C."/>
            <person name="Kozik A."/>
            <person name="Kim K.D."/>
            <person name="Burow M.D."/>
            <person name="Varshney R.K."/>
            <person name="Wang X."/>
            <person name="Zhang X."/>
            <person name="Barkley N."/>
            <person name="Guimaraes P.M."/>
            <person name="Isobe S."/>
            <person name="Guo B."/>
            <person name="Liao B."/>
            <person name="Stalker H.T."/>
            <person name="Schmitz R.J."/>
            <person name="Scheffler B.E."/>
            <person name="Leal-Bertioli S.C."/>
            <person name="Xun X."/>
            <person name="Jackson S.A."/>
            <person name="Michelmore R."/>
            <person name="Ozias-Akins P."/>
        </authorList>
    </citation>
    <scope>NUCLEOTIDE SEQUENCE [LARGE SCALE GENOMIC DNA]</scope>
    <source>
        <strain evidence="1">cv. V14167</strain>
    </source>
</reference>
<dbReference type="Proteomes" id="UP000515211">
    <property type="component" value="Chromosome 4"/>
</dbReference>
<protein>
    <submittedName>
        <fullName evidence="2">Uncharacterized protein LOC127746578 isoform X1</fullName>
    </submittedName>
</protein>
<evidence type="ECO:0000313" key="1">
    <source>
        <dbReference type="Proteomes" id="UP000515211"/>
    </source>
</evidence>
<dbReference type="KEGG" id="adu:127746578"/>
<dbReference type="InterPro" id="IPR010255">
    <property type="entry name" value="Haem_peroxidase_sf"/>
</dbReference>
<organism evidence="1 2">
    <name type="scientific">Arachis duranensis</name>
    <name type="common">Wild peanut</name>
    <dbReference type="NCBI Taxonomy" id="130453"/>
    <lineage>
        <taxon>Eukaryota</taxon>
        <taxon>Viridiplantae</taxon>
        <taxon>Streptophyta</taxon>
        <taxon>Embryophyta</taxon>
        <taxon>Tracheophyta</taxon>
        <taxon>Spermatophyta</taxon>
        <taxon>Magnoliopsida</taxon>
        <taxon>eudicotyledons</taxon>
        <taxon>Gunneridae</taxon>
        <taxon>Pentapetalae</taxon>
        <taxon>rosids</taxon>
        <taxon>fabids</taxon>
        <taxon>Fabales</taxon>
        <taxon>Fabaceae</taxon>
        <taxon>Papilionoideae</taxon>
        <taxon>50 kb inversion clade</taxon>
        <taxon>dalbergioids sensu lato</taxon>
        <taxon>Dalbergieae</taxon>
        <taxon>Pterocarpus clade</taxon>
        <taxon>Arachis</taxon>
    </lineage>
</organism>
<name>A0A9C6WT65_ARADU</name>
<accession>A0A9C6WT65</accession>
<proteinExistence type="predicted"/>
<dbReference type="GO" id="GO:0020037">
    <property type="term" value="F:heme binding"/>
    <property type="evidence" value="ECO:0007669"/>
    <property type="project" value="InterPro"/>
</dbReference>
<keyword evidence="1" id="KW-1185">Reference proteome</keyword>